<keyword evidence="2" id="KW-0805">Transcription regulation</keyword>
<dbReference type="InterPro" id="IPR051446">
    <property type="entry name" value="HTH_trans_reg/aminotransferase"/>
</dbReference>
<dbReference type="CDD" id="cd07377">
    <property type="entry name" value="WHTH_GntR"/>
    <property type="match status" value="1"/>
</dbReference>
<keyword evidence="5" id="KW-0175">Coiled coil</keyword>
<dbReference type="GO" id="GO:0003677">
    <property type="term" value="F:DNA binding"/>
    <property type="evidence" value="ECO:0007669"/>
    <property type="project" value="UniProtKB-KW"/>
</dbReference>
<sequence>MPSHPYKALADDIAAKVQRGDLKAGEQLPSIRALAKEYGITTATVQKGLKQLTDDGYVTSVPGLGIFVSEAPEEGTEAPVTIQTVVEQLDALQAAMADLAQRVKHLENRDAR</sequence>
<dbReference type="InterPro" id="IPR036388">
    <property type="entry name" value="WH-like_DNA-bd_sf"/>
</dbReference>
<evidence type="ECO:0000256" key="1">
    <source>
        <dbReference type="ARBA" id="ARBA00022898"/>
    </source>
</evidence>
<dbReference type="InterPro" id="IPR036390">
    <property type="entry name" value="WH_DNA-bd_sf"/>
</dbReference>
<dbReference type="PROSITE" id="PS50949">
    <property type="entry name" value="HTH_GNTR"/>
    <property type="match status" value="1"/>
</dbReference>
<dbReference type="AlphaFoldDB" id="A0A1H0CBR0"/>
<keyword evidence="4" id="KW-0804">Transcription</keyword>
<evidence type="ECO:0000256" key="2">
    <source>
        <dbReference type="ARBA" id="ARBA00023015"/>
    </source>
</evidence>
<dbReference type="STRING" id="211114.SAMN04489726_7134"/>
<dbReference type="Pfam" id="PF00392">
    <property type="entry name" value="GntR"/>
    <property type="match status" value="1"/>
</dbReference>
<dbReference type="SUPFAM" id="SSF46785">
    <property type="entry name" value="Winged helix' DNA-binding domain"/>
    <property type="match status" value="1"/>
</dbReference>
<keyword evidence="1" id="KW-0663">Pyridoxal phosphate</keyword>
<dbReference type="Proteomes" id="UP000183376">
    <property type="component" value="Chromosome I"/>
</dbReference>
<dbReference type="InterPro" id="IPR000524">
    <property type="entry name" value="Tscrpt_reg_HTH_GntR"/>
</dbReference>
<evidence type="ECO:0000259" key="6">
    <source>
        <dbReference type="PROSITE" id="PS50949"/>
    </source>
</evidence>
<proteinExistence type="predicted"/>
<evidence type="ECO:0000256" key="3">
    <source>
        <dbReference type="ARBA" id="ARBA00023125"/>
    </source>
</evidence>
<dbReference type="GO" id="GO:0003700">
    <property type="term" value="F:DNA-binding transcription factor activity"/>
    <property type="evidence" value="ECO:0007669"/>
    <property type="project" value="InterPro"/>
</dbReference>
<feature type="domain" description="HTH gntR-type" evidence="6">
    <location>
        <begin position="3"/>
        <end position="71"/>
    </location>
</feature>
<protein>
    <submittedName>
        <fullName evidence="7">Regulatory protein, gntR family</fullName>
    </submittedName>
</protein>
<accession>A0A1H0CBR0</accession>
<organism evidence="7 8">
    <name type="scientific">Allokutzneria albata</name>
    <name type="common">Kibdelosporangium albatum</name>
    <dbReference type="NCBI Taxonomy" id="211114"/>
    <lineage>
        <taxon>Bacteria</taxon>
        <taxon>Bacillati</taxon>
        <taxon>Actinomycetota</taxon>
        <taxon>Actinomycetes</taxon>
        <taxon>Pseudonocardiales</taxon>
        <taxon>Pseudonocardiaceae</taxon>
        <taxon>Allokutzneria</taxon>
    </lineage>
</organism>
<name>A0A1H0CBR0_ALLAB</name>
<dbReference type="SMART" id="SM00345">
    <property type="entry name" value="HTH_GNTR"/>
    <property type="match status" value="1"/>
</dbReference>
<reference evidence="7 8" key="1">
    <citation type="submission" date="2016-10" db="EMBL/GenBank/DDBJ databases">
        <authorList>
            <person name="de Groot N.N."/>
        </authorList>
    </citation>
    <scope>NUCLEOTIDE SEQUENCE [LARGE SCALE GENOMIC DNA]</scope>
    <source>
        <strain evidence="7 8">DSM 44149</strain>
    </source>
</reference>
<dbReference type="PRINTS" id="PR00035">
    <property type="entry name" value="HTHGNTR"/>
</dbReference>
<evidence type="ECO:0000313" key="8">
    <source>
        <dbReference type="Proteomes" id="UP000183376"/>
    </source>
</evidence>
<dbReference type="eggNOG" id="COG2188">
    <property type="taxonomic scope" value="Bacteria"/>
</dbReference>
<dbReference type="PANTHER" id="PTHR46577">
    <property type="entry name" value="HTH-TYPE TRANSCRIPTIONAL REGULATORY PROTEIN GABR"/>
    <property type="match status" value="1"/>
</dbReference>
<keyword evidence="3" id="KW-0238">DNA-binding</keyword>
<dbReference type="Gene3D" id="1.10.10.10">
    <property type="entry name" value="Winged helix-like DNA-binding domain superfamily/Winged helix DNA-binding domain"/>
    <property type="match status" value="1"/>
</dbReference>
<feature type="coiled-coil region" evidence="5">
    <location>
        <begin position="82"/>
        <end position="109"/>
    </location>
</feature>
<gene>
    <name evidence="7" type="ORF">SAMN04489726_7134</name>
</gene>
<evidence type="ECO:0000313" key="7">
    <source>
        <dbReference type="EMBL" id="SDN55305.1"/>
    </source>
</evidence>
<dbReference type="EMBL" id="LT629701">
    <property type="protein sequence ID" value="SDN55305.1"/>
    <property type="molecule type" value="Genomic_DNA"/>
</dbReference>
<evidence type="ECO:0000256" key="5">
    <source>
        <dbReference type="SAM" id="Coils"/>
    </source>
</evidence>
<keyword evidence="8" id="KW-1185">Reference proteome</keyword>
<dbReference type="OrthoDB" id="3210131at2"/>
<dbReference type="PANTHER" id="PTHR46577:SF1">
    <property type="entry name" value="HTH-TYPE TRANSCRIPTIONAL REGULATORY PROTEIN GABR"/>
    <property type="match status" value="1"/>
</dbReference>
<evidence type="ECO:0000256" key="4">
    <source>
        <dbReference type="ARBA" id="ARBA00023163"/>
    </source>
</evidence>